<dbReference type="Gene3D" id="3.40.710.10">
    <property type="entry name" value="DD-peptidase/beta-lactamase superfamily"/>
    <property type="match status" value="1"/>
</dbReference>
<evidence type="ECO:0000313" key="3">
    <source>
        <dbReference type="Proteomes" id="UP000247763"/>
    </source>
</evidence>
<dbReference type="InterPro" id="IPR012338">
    <property type="entry name" value="Beta-lactam/transpept-like"/>
</dbReference>
<keyword evidence="2" id="KW-0378">Hydrolase</keyword>
<evidence type="ECO:0000259" key="1">
    <source>
        <dbReference type="Pfam" id="PF00144"/>
    </source>
</evidence>
<dbReference type="PROSITE" id="PS51257">
    <property type="entry name" value="PROKAR_LIPOPROTEIN"/>
    <property type="match status" value="1"/>
</dbReference>
<sequence length="369" mass="38778">MNPDRRRLLPLPLAGLLAACTPGGARATAPEGSLLRLAEEGGVPALGGVVVGREGVIHLEVAGVRRAGSRDPVQTGDAWHLGSNTKAMTAMLYGQAVEAGKARWDSSLGELFPSLGMNAAWSKTPIDAVMEHRAGLSDAGVIDTRWLFTARSDDRSLPEQRMAMVAKALSEPPRGTPGVFAYANMNYILAGAALERIEGKPWEDVIREGLFKPLGLASAGFGAPAGDQPQGHVRLGPLPARPAGEGKRADNPAAMAPAGGVHMALADYARFLSLFLKAGDGLVSPATLARLTTPPPGGDYALGWTVTEGRAWAQGPVLGHEGSNTLWHAVAQVAPGRGLAFATVSNLWSQDKEPAPIRLLKRLRRQYAP</sequence>
<dbReference type="Pfam" id="PF00144">
    <property type="entry name" value="Beta-lactamase"/>
    <property type="match status" value="1"/>
</dbReference>
<gene>
    <name evidence="2" type="ORF">HYN04_06850</name>
</gene>
<dbReference type="InterPro" id="IPR001466">
    <property type="entry name" value="Beta-lactam-related"/>
</dbReference>
<dbReference type="PANTHER" id="PTHR43283:SF18">
    <property type="match status" value="1"/>
</dbReference>
<dbReference type="PANTHER" id="PTHR43283">
    <property type="entry name" value="BETA-LACTAMASE-RELATED"/>
    <property type="match status" value="1"/>
</dbReference>
<organism evidence="2 3">
    <name type="scientific">Phenylobacterium parvum</name>
    <dbReference type="NCBI Taxonomy" id="2201350"/>
    <lineage>
        <taxon>Bacteria</taxon>
        <taxon>Pseudomonadati</taxon>
        <taxon>Pseudomonadota</taxon>
        <taxon>Alphaproteobacteria</taxon>
        <taxon>Caulobacterales</taxon>
        <taxon>Caulobacteraceae</taxon>
        <taxon>Phenylobacterium</taxon>
    </lineage>
</organism>
<evidence type="ECO:0000313" key="2">
    <source>
        <dbReference type="EMBL" id="AWM77508.1"/>
    </source>
</evidence>
<dbReference type="Proteomes" id="UP000247763">
    <property type="component" value="Chromosome"/>
</dbReference>
<dbReference type="SUPFAM" id="SSF56601">
    <property type="entry name" value="beta-lactamase/transpeptidase-like"/>
    <property type="match status" value="1"/>
</dbReference>
<feature type="domain" description="Beta-lactamase-related" evidence="1">
    <location>
        <begin position="39"/>
        <end position="353"/>
    </location>
</feature>
<keyword evidence="3" id="KW-1185">Reference proteome</keyword>
<protein>
    <submittedName>
        <fullName evidence="2">Serine hydrolase</fullName>
    </submittedName>
</protein>
<dbReference type="GO" id="GO:0016787">
    <property type="term" value="F:hydrolase activity"/>
    <property type="evidence" value="ECO:0007669"/>
    <property type="project" value="UniProtKB-KW"/>
</dbReference>
<accession>A0A2Z3I182</accession>
<dbReference type="EMBL" id="CP029479">
    <property type="protein sequence ID" value="AWM77508.1"/>
    <property type="molecule type" value="Genomic_DNA"/>
</dbReference>
<dbReference type="AlphaFoldDB" id="A0A2Z3I182"/>
<proteinExistence type="predicted"/>
<dbReference type="KEGG" id="phb:HYN04_06850"/>
<reference evidence="3" key="1">
    <citation type="submission" date="2018-05" db="EMBL/GenBank/DDBJ databases">
        <title>Genome sequencing of Phenylobacterium sp. HYN0004.</title>
        <authorList>
            <person name="Yi H."/>
            <person name="Baek C."/>
        </authorList>
    </citation>
    <scope>NUCLEOTIDE SEQUENCE [LARGE SCALE GENOMIC DNA]</scope>
    <source>
        <strain evidence="3">HYN0004</strain>
    </source>
</reference>
<dbReference type="InterPro" id="IPR050789">
    <property type="entry name" value="Diverse_Enzym_Activities"/>
</dbReference>
<name>A0A2Z3I182_9CAUL</name>
<dbReference type="OrthoDB" id="5377431at2"/>
<dbReference type="RefSeq" id="WP_110450075.1">
    <property type="nucleotide sequence ID" value="NZ_CP029479.1"/>
</dbReference>